<comment type="caution">
    <text evidence="1">The sequence shown here is derived from an EMBL/GenBank/DDBJ whole genome shotgun (WGS) entry which is preliminary data.</text>
</comment>
<dbReference type="AlphaFoldDB" id="A0A4R5NHD4"/>
<protein>
    <submittedName>
        <fullName evidence="1">Uncharacterized protein</fullName>
    </submittedName>
</protein>
<sequence>MFNSFDLNMDFCTSLFFRNRNRSNGHILGLDGRKMLEQLGIDPVTNFSPKNQDMGNQFVTWQKNNNSLPTLKSRKDCFAEFAKNVNRLRDRGLGTQRKIRFIDKVDYSLDVSVVRSLTPSDAVNLYKRQMGFLSMYSSAPNPFQAIRDLFSGASVYSRPENGGYTPAKDFAGTYVNFLLDYYFSMYIPNSREWDIYLMQQRMALNEIENDVFTMLNGQSVNNSLDENREIQVTAFSTVGLELIADILRPVRIDSPQIESFEPAFTDDIWMNYFPYTWALVNPSAAYKIINH</sequence>
<organism evidence="1 2">
    <name type="scientific">Lentilactobacillus buchneri DSM 20057</name>
    <dbReference type="NCBI Taxonomy" id="1423728"/>
    <lineage>
        <taxon>Bacteria</taxon>
        <taxon>Bacillati</taxon>
        <taxon>Bacillota</taxon>
        <taxon>Bacilli</taxon>
        <taxon>Lactobacillales</taxon>
        <taxon>Lactobacillaceae</taxon>
        <taxon>Lentilactobacillus</taxon>
    </lineage>
</organism>
<dbReference type="Proteomes" id="UP000295181">
    <property type="component" value="Unassembled WGS sequence"/>
</dbReference>
<reference evidence="1 2" key="1">
    <citation type="journal article" date="2019" name="Appl. Microbiol. Biotechnol.">
        <title>Uncovering carbohydrate metabolism through a genotype-phenotype association study of 56 lactic acid bacteria genomes.</title>
        <authorList>
            <person name="Buron-Moles G."/>
            <person name="Chailyan A."/>
            <person name="Dolejs I."/>
            <person name="Forster J."/>
            <person name="Miks M.H."/>
        </authorList>
    </citation>
    <scope>NUCLEOTIDE SEQUENCE [LARGE SCALE GENOMIC DNA]</scope>
    <source>
        <strain evidence="1 2">ATCC 4005</strain>
    </source>
</reference>
<dbReference type="EMBL" id="PUFP01000075">
    <property type="protein sequence ID" value="TDG73963.1"/>
    <property type="molecule type" value="Genomic_DNA"/>
</dbReference>
<evidence type="ECO:0000313" key="1">
    <source>
        <dbReference type="EMBL" id="TDG73963.1"/>
    </source>
</evidence>
<gene>
    <name evidence="1" type="ORF">C5L32_001316</name>
</gene>
<accession>A0A4R5NHD4</accession>
<evidence type="ECO:0000313" key="2">
    <source>
        <dbReference type="Proteomes" id="UP000295181"/>
    </source>
</evidence>
<name>A0A4R5NHD4_LENBU</name>
<proteinExistence type="predicted"/>
<dbReference type="RefSeq" id="WP_056938658.1">
    <property type="nucleotide sequence ID" value="NZ_AZDM01000003.1"/>
</dbReference>
<dbReference type="GeneID" id="72460989"/>